<comment type="caution">
    <text evidence="6">The sequence shown here is derived from an EMBL/GenBank/DDBJ whole genome shotgun (WGS) entry which is preliminary data.</text>
</comment>
<dbReference type="InterPro" id="IPR045865">
    <property type="entry name" value="ACT-like_dom_sf"/>
</dbReference>
<organism evidence="6 7">
    <name type="scientific">Penicillium olsonii</name>
    <dbReference type="NCBI Taxonomy" id="99116"/>
    <lineage>
        <taxon>Eukaryota</taxon>
        <taxon>Fungi</taxon>
        <taxon>Dikarya</taxon>
        <taxon>Ascomycota</taxon>
        <taxon>Pezizomycotina</taxon>
        <taxon>Eurotiomycetes</taxon>
        <taxon>Eurotiomycetidae</taxon>
        <taxon>Eurotiales</taxon>
        <taxon>Aspergillaceae</taxon>
        <taxon>Penicillium</taxon>
    </lineage>
</organism>
<dbReference type="Pfam" id="PF13840">
    <property type="entry name" value="ACT_7"/>
    <property type="match status" value="1"/>
</dbReference>
<evidence type="ECO:0008006" key="8">
    <source>
        <dbReference type="Google" id="ProtNLM"/>
    </source>
</evidence>
<accession>A0A9W4MVJ2</accession>
<dbReference type="Pfam" id="PF10000">
    <property type="entry name" value="ACT_3"/>
    <property type="match status" value="1"/>
</dbReference>
<feature type="domain" description="Aminotransferase class I/classII large" evidence="3">
    <location>
        <begin position="69"/>
        <end position="347"/>
    </location>
</feature>
<evidence type="ECO:0000259" key="4">
    <source>
        <dbReference type="Pfam" id="PF10000"/>
    </source>
</evidence>
<dbReference type="PROSITE" id="PS00105">
    <property type="entry name" value="AA_TRANSFER_CLASS_1"/>
    <property type="match status" value="1"/>
</dbReference>
<gene>
    <name evidence="6" type="ORF">POLS_LOCUS4813</name>
</gene>
<evidence type="ECO:0000256" key="2">
    <source>
        <dbReference type="ARBA" id="ARBA00022898"/>
    </source>
</evidence>
<evidence type="ECO:0000259" key="5">
    <source>
        <dbReference type="Pfam" id="PF13840"/>
    </source>
</evidence>
<comment type="similarity">
    <text evidence="1">Belongs to the class-I pyridoxal-phosphate-dependent aminotransferase family.</text>
</comment>
<keyword evidence="7" id="KW-1185">Reference proteome</keyword>
<keyword evidence="2" id="KW-0663">Pyridoxal phosphate</keyword>
<dbReference type="Gene3D" id="3.30.2130.10">
    <property type="entry name" value="VC0802-like"/>
    <property type="match status" value="1"/>
</dbReference>
<dbReference type="InterPro" id="IPR015424">
    <property type="entry name" value="PyrdxlP-dep_Trfase"/>
</dbReference>
<dbReference type="GO" id="GO:0046394">
    <property type="term" value="P:carboxylic acid biosynthetic process"/>
    <property type="evidence" value="ECO:0007669"/>
    <property type="project" value="UniProtKB-ARBA"/>
</dbReference>
<sequence length="512" mass="56151">MKYNRMPIEIEAPEEYGYENIKYNLSESSITDQSLGSLGLQVPDLKLLYNEHQGGTALRKLVIQGSEGLTHEDVLITTGAAGALFIIASSQLSVNDHLVVVRPNYATNLETPRALGCEISFIDLAFETGFQLDVSAVKAAIKPNTKVVSITTPHNPTGTGMSLETLNALVALTKDNGLILLVDETYADISFDGRLPIAASLGDHVISVSSLSKSYGIPGIRLGWLINKNPSLQETFLAAKEQISISGSVVDEWIAERVLSRKEEILSATIREMKDRREIVAAWIEKDDLLEWVRPDGGVVCFPHIKKGFEPAGGLAAFYHRLLHKYGTYVGPGHWFELPDTFFRLGYGWPTIEELKGSLLCSPHVYSSLFSMAPTTGEEDLSILLATMQPMLDPRTYVFLTTKDPLDSLPLATLKPQLVVQEDEGTTLVTTESLAESHGFKEPVFPCKKISLKIHSSLEAVGLIAAISNRLKNDGISTNVVSGYFHDHIYVPKGRAEDAMRALADLVEEAKK</sequence>
<dbReference type="SUPFAM" id="SSF53383">
    <property type="entry name" value="PLP-dependent transferases"/>
    <property type="match status" value="1"/>
</dbReference>
<dbReference type="InterPro" id="IPR004839">
    <property type="entry name" value="Aminotransferase_I/II_large"/>
</dbReference>
<dbReference type="InterPro" id="IPR027795">
    <property type="entry name" value="CASTOR_ACT_dom"/>
</dbReference>
<dbReference type="CDD" id="cd00609">
    <property type="entry name" value="AAT_like"/>
    <property type="match status" value="1"/>
</dbReference>
<proteinExistence type="inferred from homology"/>
<feature type="domain" description="CASTOR ACT" evidence="5">
    <location>
        <begin position="450"/>
        <end position="504"/>
    </location>
</feature>
<evidence type="ECO:0000313" key="7">
    <source>
        <dbReference type="Proteomes" id="UP001153618"/>
    </source>
</evidence>
<dbReference type="InterPro" id="IPR015421">
    <property type="entry name" value="PyrdxlP-dep_Trfase_major"/>
</dbReference>
<feature type="domain" description="DUF2241" evidence="4">
    <location>
        <begin position="376"/>
        <end position="448"/>
    </location>
</feature>
<protein>
    <recommendedName>
        <fullName evidence="8">Aminotransferase class I/classII domain-containing protein</fullName>
    </recommendedName>
</protein>
<dbReference type="InterPro" id="IPR018717">
    <property type="entry name" value="DUF2241"/>
</dbReference>
<dbReference type="Gene3D" id="3.40.640.10">
    <property type="entry name" value="Type I PLP-dependent aspartate aminotransferase-like (Major domain)"/>
    <property type="match status" value="1"/>
</dbReference>
<evidence type="ECO:0000313" key="6">
    <source>
        <dbReference type="EMBL" id="CAG8106016.1"/>
    </source>
</evidence>
<evidence type="ECO:0000256" key="1">
    <source>
        <dbReference type="ARBA" id="ARBA00007441"/>
    </source>
</evidence>
<dbReference type="InterPro" id="IPR015422">
    <property type="entry name" value="PyrdxlP-dep_Trfase_small"/>
</dbReference>
<dbReference type="GO" id="GO:0003824">
    <property type="term" value="F:catalytic activity"/>
    <property type="evidence" value="ECO:0007669"/>
    <property type="project" value="InterPro"/>
</dbReference>
<dbReference type="Proteomes" id="UP001153618">
    <property type="component" value="Unassembled WGS sequence"/>
</dbReference>
<dbReference type="EMBL" id="CAJVOS010000024">
    <property type="protein sequence ID" value="CAG8106016.1"/>
    <property type="molecule type" value="Genomic_DNA"/>
</dbReference>
<dbReference type="SUPFAM" id="SSF55021">
    <property type="entry name" value="ACT-like"/>
    <property type="match status" value="2"/>
</dbReference>
<dbReference type="GO" id="GO:0006520">
    <property type="term" value="P:amino acid metabolic process"/>
    <property type="evidence" value="ECO:0007669"/>
    <property type="project" value="UniProtKB-ARBA"/>
</dbReference>
<dbReference type="OrthoDB" id="7042322at2759"/>
<reference evidence="6" key="1">
    <citation type="submission" date="2021-07" db="EMBL/GenBank/DDBJ databases">
        <authorList>
            <person name="Branca A.L. A."/>
        </authorList>
    </citation>
    <scope>NUCLEOTIDE SEQUENCE</scope>
</reference>
<dbReference type="PANTHER" id="PTHR43510:SF1">
    <property type="entry name" value="AMINOTRANSFERASE FUNCTION, HYPOTHETICAL (EUROFUNG)"/>
    <property type="match status" value="1"/>
</dbReference>
<name>A0A9W4MVJ2_PENOL</name>
<dbReference type="PANTHER" id="PTHR43510">
    <property type="entry name" value="AMINOTRANSFERASE FUNCTION, HYPOTHETICAL (EUROFUNG)"/>
    <property type="match status" value="1"/>
</dbReference>
<dbReference type="Gene3D" id="3.90.1150.10">
    <property type="entry name" value="Aspartate Aminotransferase, domain 1"/>
    <property type="match status" value="1"/>
</dbReference>
<evidence type="ECO:0000259" key="3">
    <source>
        <dbReference type="Pfam" id="PF00155"/>
    </source>
</evidence>
<dbReference type="GO" id="GO:0030170">
    <property type="term" value="F:pyridoxal phosphate binding"/>
    <property type="evidence" value="ECO:0007669"/>
    <property type="project" value="InterPro"/>
</dbReference>
<dbReference type="Pfam" id="PF00155">
    <property type="entry name" value="Aminotran_1_2"/>
    <property type="match status" value="1"/>
</dbReference>
<dbReference type="InterPro" id="IPR004838">
    <property type="entry name" value="NHTrfase_class1_PyrdxlP-BS"/>
</dbReference>
<dbReference type="AlphaFoldDB" id="A0A9W4MVJ2"/>